<dbReference type="RefSeq" id="WP_167079948.1">
    <property type="nucleotide sequence ID" value="NZ_BAAADC010000001.1"/>
</dbReference>
<comment type="caution">
    <text evidence="2">The sequence shown here is derived from an EMBL/GenBank/DDBJ whole genome shotgun (WGS) entry which is preliminary data.</text>
</comment>
<dbReference type="SUPFAM" id="SSF55729">
    <property type="entry name" value="Acyl-CoA N-acyltransferases (Nat)"/>
    <property type="match status" value="1"/>
</dbReference>
<feature type="domain" description="N-acetyltransferase" evidence="1">
    <location>
        <begin position="15"/>
        <end position="152"/>
    </location>
</feature>
<dbReference type="GO" id="GO:0016747">
    <property type="term" value="F:acyltransferase activity, transferring groups other than amino-acyl groups"/>
    <property type="evidence" value="ECO:0007669"/>
    <property type="project" value="InterPro"/>
</dbReference>
<dbReference type="PROSITE" id="PS51186">
    <property type="entry name" value="GNAT"/>
    <property type="match status" value="1"/>
</dbReference>
<dbReference type="Gene3D" id="3.40.630.30">
    <property type="match status" value="1"/>
</dbReference>
<dbReference type="EMBL" id="JAASRM010000001">
    <property type="protein sequence ID" value="NIK86863.1"/>
    <property type="molecule type" value="Genomic_DNA"/>
</dbReference>
<keyword evidence="3" id="KW-1185">Reference proteome</keyword>
<dbReference type="InterPro" id="IPR000182">
    <property type="entry name" value="GNAT_dom"/>
</dbReference>
<protein>
    <recommendedName>
        <fullName evidence="1">N-acetyltransferase domain-containing protein</fullName>
    </recommendedName>
</protein>
<gene>
    <name evidence="2" type="ORF">FHS83_000181</name>
</gene>
<sequence>MAGEGHNSFRAEIVTTMEQLQHAYSVRAICFMEETGLPVDHAFDGNDLQATHAVAYLNDEPVGALRVRWFSDFAKIERSAFRKSHRHPRYLKMCAEFIFDHIARKGYTKVITHASPEYARLWRAVLGFREVEGKAPAIYHGEPHVELIRDLVPPSDAISLASDVAVLFRTEGKWEIPAKHEQ</sequence>
<accession>A0A846MU26</accession>
<dbReference type="AlphaFoldDB" id="A0A846MU26"/>
<dbReference type="InterPro" id="IPR016181">
    <property type="entry name" value="Acyl_CoA_acyltransferase"/>
</dbReference>
<organism evidence="2 3">
    <name type="scientific">Rhizomicrobium palustre</name>
    <dbReference type="NCBI Taxonomy" id="189966"/>
    <lineage>
        <taxon>Bacteria</taxon>
        <taxon>Pseudomonadati</taxon>
        <taxon>Pseudomonadota</taxon>
        <taxon>Alphaproteobacteria</taxon>
        <taxon>Micropepsales</taxon>
        <taxon>Micropepsaceae</taxon>
        <taxon>Rhizomicrobium</taxon>
    </lineage>
</organism>
<reference evidence="2 3" key="1">
    <citation type="submission" date="2020-03" db="EMBL/GenBank/DDBJ databases">
        <title>Genomic Encyclopedia of Type Strains, Phase IV (KMG-IV): sequencing the most valuable type-strain genomes for metagenomic binning, comparative biology and taxonomic classification.</title>
        <authorList>
            <person name="Goeker M."/>
        </authorList>
    </citation>
    <scope>NUCLEOTIDE SEQUENCE [LARGE SCALE GENOMIC DNA]</scope>
    <source>
        <strain evidence="2 3">DSM 19867</strain>
    </source>
</reference>
<evidence type="ECO:0000313" key="2">
    <source>
        <dbReference type="EMBL" id="NIK86863.1"/>
    </source>
</evidence>
<proteinExistence type="predicted"/>
<dbReference type="Proteomes" id="UP000570514">
    <property type="component" value="Unassembled WGS sequence"/>
</dbReference>
<evidence type="ECO:0000259" key="1">
    <source>
        <dbReference type="PROSITE" id="PS51186"/>
    </source>
</evidence>
<evidence type="ECO:0000313" key="3">
    <source>
        <dbReference type="Proteomes" id="UP000570514"/>
    </source>
</evidence>
<name>A0A846MU26_9PROT</name>